<dbReference type="AlphaFoldDB" id="A0A516SIX3"/>
<protein>
    <recommendedName>
        <fullName evidence="4">Pyroglutamyl peptidase</fullName>
    </recommendedName>
</protein>
<sequence>MRLAFPLLSLLAVHTLAHAATPEEDRLGRAAKAMPATVQEFAGMASNFAQDWSKCANAAETQKLAADYGSSLWFGAKANLRKQQDPDDRALYWGRLAIARTVRDEAAGFAVSPAERAAALAALEKASRGMDDVNFSTSRETKRILLTGFDPFGLERRLDQSNPSGVAALMLDGEQFEVGGQRVRIETAIFPVRFADFDAGMLENWLRPWMNGRNVDMVVTVSMGRSDFDLERFPGRRRSDNWSDNLNASSGGNYENPVPGQLNGQPINGAEFVEFSLPAAAMLQVQSPFAVHDNRWVRFAPNTRFSADSLAALNGKTAVEGSGGGYLSNEISYRAVRLRDELGLGSLPVGHIHTPAISSYDPNKLRAITAQIRAMLVAAWKNGN</sequence>
<dbReference type="EMBL" id="CP041730">
    <property type="protein sequence ID" value="QDQ28100.1"/>
    <property type="molecule type" value="Genomic_DNA"/>
</dbReference>
<proteinExistence type="predicted"/>
<feature type="chain" id="PRO_5021969539" description="Pyroglutamyl peptidase" evidence="1">
    <location>
        <begin position="20"/>
        <end position="384"/>
    </location>
</feature>
<evidence type="ECO:0000256" key="1">
    <source>
        <dbReference type="SAM" id="SignalP"/>
    </source>
</evidence>
<dbReference type="InterPro" id="IPR036440">
    <property type="entry name" value="Peptidase_C15-like_sf"/>
</dbReference>
<accession>A0A516SIX3</accession>
<evidence type="ECO:0008006" key="4">
    <source>
        <dbReference type="Google" id="ProtNLM"/>
    </source>
</evidence>
<dbReference type="KEGG" id="cari:FNU76_18080"/>
<dbReference type="Proteomes" id="UP000317550">
    <property type="component" value="Chromosome"/>
</dbReference>
<keyword evidence="1" id="KW-0732">Signal</keyword>
<dbReference type="Gene3D" id="3.40.630.20">
    <property type="entry name" value="Peptidase C15, pyroglutamyl peptidase I-like"/>
    <property type="match status" value="1"/>
</dbReference>
<dbReference type="OrthoDB" id="4555199at2"/>
<feature type="signal peptide" evidence="1">
    <location>
        <begin position="1"/>
        <end position="19"/>
    </location>
</feature>
<reference evidence="3" key="1">
    <citation type="submission" date="2019-07" db="EMBL/GenBank/DDBJ databases">
        <title>Chitinimonas sp. nov., isolated from Ny-Alesund, arctica soil.</title>
        <authorList>
            <person name="Xu Q."/>
            <person name="Peng F."/>
        </authorList>
    </citation>
    <scope>NUCLEOTIDE SEQUENCE [LARGE SCALE GENOMIC DNA]</scope>
    <source>
        <strain evidence="3">R3-44</strain>
    </source>
</reference>
<gene>
    <name evidence="2" type="ORF">FNU76_18080</name>
</gene>
<dbReference type="SUPFAM" id="SSF53182">
    <property type="entry name" value="Pyrrolidone carboxyl peptidase (pyroglutamate aminopeptidase)"/>
    <property type="match status" value="1"/>
</dbReference>
<dbReference type="RefSeq" id="WP_144279487.1">
    <property type="nucleotide sequence ID" value="NZ_CP041730.1"/>
</dbReference>
<keyword evidence="3" id="KW-1185">Reference proteome</keyword>
<name>A0A516SIX3_9NEIS</name>
<evidence type="ECO:0000313" key="2">
    <source>
        <dbReference type="EMBL" id="QDQ28100.1"/>
    </source>
</evidence>
<organism evidence="2 3">
    <name type="scientific">Chitinimonas arctica</name>
    <dbReference type="NCBI Taxonomy" id="2594795"/>
    <lineage>
        <taxon>Bacteria</taxon>
        <taxon>Pseudomonadati</taxon>
        <taxon>Pseudomonadota</taxon>
        <taxon>Betaproteobacteria</taxon>
        <taxon>Neisseriales</taxon>
        <taxon>Chitinibacteraceae</taxon>
        <taxon>Chitinimonas</taxon>
    </lineage>
</organism>
<evidence type="ECO:0000313" key="3">
    <source>
        <dbReference type="Proteomes" id="UP000317550"/>
    </source>
</evidence>